<organism evidence="2 3">
    <name type="scientific">Hapsidospora chrysogenum (strain ATCC 11550 / CBS 779.69 / DSM 880 / IAM 14645 / JCM 23072 / IMI 49137)</name>
    <name type="common">Acremonium chrysogenum</name>
    <dbReference type="NCBI Taxonomy" id="857340"/>
    <lineage>
        <taxon>Eukaryota</taxon>
        <taxon>Fungi</taxon>
        <taxon>Dikarya</taxon>
        <taxon>Ascomycota</taxon>
        <taxon>Pezizomycotina</taxon>
        <taxon>Sordariomycetes</taxon>
        <taxon>Hypocreomycetidae</taxon>
        <taxon>Hypocreales</taxon>
        <taxon>Bionectriaceae</taxon>
        <taxon>Hapsidospora</taxon>
    </lineage>
</organism>
<dbReference type="AlphaFoldDB" id="A0A086SW74"/>
<evidence type="ECO:0000256" key="1">
    <source>
        <dbReference type="SAM" id="MobiDB-lite"/>
    </source>
</evidence>
<comment type="caution">
    <text evidence="2">The sequence shown here is derived from an EMBL/GenBank/DDBJ whole genome shotgun (WGS) entry which is preliminary data.</text>
</comment>
<proteinExistence type="predicted"/>
<dbReference type="GO" id="GO:0044550">
    <property type="term" value="P:secondary metabolite biosynthetic process"/>
    <property type="evidence" value="ECO:0007669"/>
    <property type="project" value="TreeGrafter"/>
</dbReference>
<gene>
    <name evidence="2" type="ORF">ACRE_079240</name>
</gene>
<reference evidence="3" key="1">
    <citation type="journal article" date="2014" name="Genome Announc.">
        <title>Genome sequence and annotation of Acremonium chrysogenum, producer of the beta-lactam antibiotic cephalosporin C.</title>
        <authorList>
            <person name="Terfehr D."/>
            <person name="Dahlmann T.A."/>
            <person name="Specht T."/>
            <person name="Zadra I."/>
            <person name="Kuernsteiner H."/>
            <person name="Kueck U."/>
        </authorList>
    </citation>
    <scope>NUCLEOTIDE SEQUENCE [LARGE SCALE GENOMIC DNA]</scope>
    <source>
        <strain evidence="3">ATCC 11550 / CBS 779.69 / DSM 880 / IAM 14645 / JCM 23072 / IMI 49137</strain>
    </source>
</reference>
<dbReference type="SUPFAM" id="SSF56801">
    <property type="entry name" value="Acetyl-CoA synthetase-like"/>
    <property type="match status" value="1"/>
</dbReference>
<name>A0A086SW74_HAPC1</name>
<feature type="region of interest" description="Disordered" evidence="1">
    <location>
        <begin position="153"/>
        <end position="176"/>
    </location>
</feature>
<dbReference type="PANTHER" id="PTHR45527">
    <property type="entry name" value="NONRIBOSOMAL PEPTIDE SYNTHETASE"/>
    <property type="match status" value="1"/>
</dbReference>
<dbReference type="HOGENOM" id="CLU_801594_0_0_1"/>
<dbReference type="PANTHER" id="PTHR45527:SF1">
    <property type="entry name" value="FATTY ACID SYNTHASE"/>
    <property type="match status" value="1"/>
</dbReference>
<dbReference type="GO" id="GO:0005737">
    <property type="term" value="C:cytoplasm"/>
    <property type="evidence" value="ECO:0007669"/>
    <property type="project" value="TreeGrafter"/>
</dbReference>
<dbReference type="EMBL" id="JPKY01000132">
    <property type="protein sequence ID" value="KFH41356.1"/>
    <property type="molecule type" value="Genomic_DNA"/>
</dbReference>
<dbReference type="Proteomes" id="UP000029964">
    <property type="component" value="Unassembled WGS sequence"/>
</dbReference>
<protein>
    <submittedName>
        <fullName evidence="2">Linear gramicidin synthase subunit C-like protein</fullName>
    </submittedName>
</protein>
<keyword evidence="3" id="KW-1185">Reference proteome</keyword>
<accession>A0A086SW74</accession>
<dbReference type="OrthoDB" id="4862921at2759"/>
<sequence length="346" mass="38197">MVFAENPFAPTKYRRGGWTAMYRTGVRIRFSPRRQIEYKGRISGDTQVKLRGFRIELGEIENEISAITSNLRTAEGQPIVNEAAVICPFLVVLAVDAFGNKGQQELLNTIHEHLRARLNQYMLPSGYQLVHSLPTLASGKRNRRRLQGLELDLVYPGPPKRDGPSGEGETQHSTQGSEILASVVNQSRKILKLGPSQPIEPTSNFVKKEHKIKMDVKESIADVTPHAVAQVTWLPAWTFFADPSASLDDGSPADESSNFFLGLVGGVVHAGVATDFGAEDDNGDIWVDFVSPGYISDSVLRLSTPYSNPVEKEGRRHGQYPRIFHICNPGAGDDGLWPVPEQLLKD</sequence>
<dbReference type="GO" id="GO:0031177">
    <property type="term" value="F:phosphopantetheine binding"/>
    <property type="evidence" value="ECO:0007669"/>
    <property type="project" value="TreeGrafter"/>
</dbReference>
<evidence type="ECO:0000313" key="2">
    <source>
        <dbReference type="EMBL" id="KFH41356.1"/>
    </source>
</evidence>
<dbReference type="GO" id="GO:0043041">
    <property type="term" value="P:amino acid activation for nonribosomal peptide biosynthetic process"/>
    <property type="evidence" value="ECO:0007669"/>
    <property type="project" value="TreeGrafter"/>
</dbReference>
<dbReference type="Gene3D" id="3.30.300.30">
    <property type="match status" value="1"/>
</dbReference>
<dbReference type="InterPro" id="IPR045851">
    <property type="entry name" value="AMP-bd_C_sf"/>
</dbReference>
<dbReference type="STRING" id="857340.A0A086SW74"/>
<evidence type="ECO:0000313" key="3">
    <source>
        <dbReference type="Proteomes" id="UP000029964"/>
    </source>
</evidence>